<comment type="subcellular location">
    <subcellularLocation>
        <location evidence="1">Cytoplasm</location>
    </subcellularLocation>
</comment>
<dbReference type="STRING" id="282301.A0A267G4Z9"/>
<dbReference type="GO" id="GO:0015031">
    <property type="term" value="P:protein transport"/>
    <property type="evidence" value="ECO:0007669"/>
    <property type="project" value="UniProtKB-KW"/>
</dbReference>
<evidence type="ECO:0000256" key="4">
    <source>
        <dbReference type="ARBA" id="ARBA00022927"/>
    </source>
</evidence>
<dbReference type="Pfam" id="PF00780">
    <property type="entry name" value="CNH"/>
    <property type="match status" value="1"/>
</dbReference>
<keyword evidence="4" id="KW-0653">Protein transport</keyword>
<evidence type="ECO:0000313" key="8">
    <source>
        <dbReference type="Proteomes" id="UP000215902"/>
    </source>
</evidence>
<accession>A0A267G4Z9</accession>
<name>A0A267G4Z9_9PLAT</name>
<dbReference type="Pfam" id="PF10366">
    <property type="entry name" value="Vps39_1"/>
    <property type="match status" value="1"/>
</dbReference>
<dbReference type="InterPro" id="IPR001180">
    <property type="entry name" value="CNH_dom"/>
</dbReference>
<feature type="region of interest" description="Disordered" evidence="5">
    <location>
        <begin position="906"/>
        <end position="925"/>
    </location>
</feature>
<keyword evidence="8" id="KW-1185">Reference proteome</keyword>
<dbReference type="GO" id="GO:0006914">
    <property type="term" value="P:autophagy"/>
    <property type="evidence" value="ECO:0007669"/>
    <property type="project" value="TreeGrafter"/>
</dbReference>
<evidence type="ECO:0000256" key="1">
    <source>
        <dbReference type="ARBA" id="ARBA00004496"/>
    </source>
</evidence>
<feature type="domain" description="CNH" evidence="6">
    <location>
        <begin position="17"/>
        <end position="291"/>
    </location>
</feature>
<keyword evidence="2" id="KW-0813">Transport</keyword>
<dbReference type="PROSITE" id="PS50219">
    <property type="entry name" value="CNH"/>
    <property type="match status" value="1"/>
</dbReference>
<dbReference type="OrthoDB" id="10258882at2759"/>
<dbReference type="GO" id="GO:0034058">
    <property type="term" value="P:endosomal vesicle fusion"/>
    <property type="evidence" value="ECO:0007669"/>
    <property type="project" value="TreeGrafter"/>
</dbReference>
<dbReference type="PANTHER" id="PTHR12894:SF27">
    <property type="entry name" value="TRANSFORMING GROWTH FACTOR-BETA RECEPTOR-ASSOCIATED PROTEIN 1"/>
    <property type="match status" value="1"/>
</dbReference>
<sequence>MNAYEFLFFSDNLIPSPDKLTALDVLRKSLALGTNNSCIYLFTFELIEVGTSVEFSIGPVQQKNLGLKKPIVQLEICDNKKLVVLCDNLLQVLSIPSLEVSYNATKLKNVTSFQVHNALYEKSLELYIGTKKKSIVLLQLGDSKPQLIREISLPEVPLSFRVDGDALCVGLWSRYLLVNCAPDGTQQQQELFSLDDGQRVTPLVELVEKGEFLVTGMNNLGIFVSAKDGSSRRPPLQLDSNTLALACASPYVLSLSDEFLTVHSGLHYERQQVQTHSVNGGLSLALAREFARCGSLSHIVLIACQSGDLQAALPLPWYSQVEQMLREGQVDEAMRVAEHARQSASDAGQSSPELLAKFRRIQQAAGLACLRRATSATAKSAGQSVAEDAQKATQYLVEGRIDLRHLLGLCPGLLPPSGSVELPAPPDGLSQLAELCRAEPDRMNLLKAFLLELLFKYRVSRFTGDLRREADTALLKLCSELRPGQTETLIYSELDCDSADCLAFLASSGRHHARALLLRWLGRSAEACQVWRQLLDDSEAGDPQFPGVDYFAEYVTTLAAADADDLFWPHAEYLLAKEPERHLRVLTGCGLPPSDIVTRLESRAPKALLLYLEQHLLLLLDETDREEDRKLDGGDERLHTRLGALYLDAIEEAGVDSDSDAAASLRARLLTFLRRSKVYRAQFLLGRLQTLQSRSGDNGAVLLLPHLAELRARCGDINGALRVLLLDLGDCDAAAELCSAQSNPGPYWSALLAICLSGEHRDRLLGSAVRLLNRPDVPADGARVLPLLPANYPVGPLRPFLCSALRRALHRRRSACLAKGLAVAAQLTLSHQLASLPNCRSSISLTETTRCAVCNRRFDESSPSPSVPSTSAGAAPAALAFVLTSTGQPAHLRCCPWLHEPAAANCSNSASSSAGSPTEAAKTSA</sequence>
<dbReference type="PANTHER" id="PTHR12894">
    <property type="entry name" value="CNH DOMAIN CONTAINING"/>
    <property type="match status" value="1"/>
</dbReference>
<dbReference type="AlphaFoldDB" id="A0A267G4Z9"/>
<dbReference type="InterPro" id="IPR019452">
    <property type="entry name" value="VPS39/TGF_beta_rcpt-assoc_1"/>
</dbReference>
<gene>
    <name evidence="7" type="ORF">BOX15_Mlig006717g1</name>
</gene>
<evidence type="ECO:0000256" key="5">
    <source>
        <dbReference type="SAM" id="MobiDB-lite"/>
    </source>
</evidence>
<evidence type="ECO:0000259" key="6">
    <source>
        <dbReference type="PROSITE" id="PS50219"/>
    </source>
</evidence>
<protein>
    <recommendedName>
        <fullName evidence="6">CNH domain-containing protein</fullName>
    </recommendedName>
</protein>
<dbReference type="GO" id="GO:0016020">
    <property type="term" value="C:membrane"/>
    <property type="evidence" value="ECO:0007669"/>
    <property type="project" value="TreeGrafter"/>
</dbReference>
<dbReference type="EMBL" id="NIVC01000583">
    <property type="protein sequence ID" value="PAA80399.1"/>
    <property type="molecule type" value="Genomic_DNA"/>
</dbReference>
<keyword evidence="3" id="KW-0963">Cytoplasm</keyword>
<dbReference type="GO" id="GO:0005737">
    <property type="term" value="C:cytoplasm"/>
    <property type="evidence" value="ECO:0007669"/>
    <property type="project" value="UniProtKB-SubCell"/>
</dbReference>
<reference evidence="7 8" key="1">
    <citation type="submission" date="2017-06" db="EMBL/GenBank/DDBJ databases">
        <title>A platform for efficient transgenesis in Macrostomum lignano, a flatworm model organism for stem cell research.</title>
        <authorList>
            <person name="Berezikov E."/>
        </authorList>
    </citation>
    <scope>NUCLEOTIDE SEQUENCE [LARGE SCALE GENOMIC DNA]</scope>
    <source>
        <strain evidence="7">DV1</strain>
        <tissue evidence="7">Whole organism</tissue>
    </source>
</reference>
<evidence type="ECO:0000256" key="2">
    <source>
        <dbReference type="ARBA" id="ARBA00022448"/>
    </source>
</evidence>
<proteinExistence type="predicted"/>
<comment type="caution">
    <text evidence="7">The sequence shown here is derived from an EMBL/GenBank/DDBJ whole genome shotgun (WGS) entry which is preliminary data.</text>
</comment>
<evidence type="ECO:0000313" key="7">
    <source>
        <dbReference type="EMBL" id="PAA80399.1"/>
    </source>
</evidence>
<dbReference type="Proteomes" id="UP000215902">
    <property type="component" value="Unassembled WGS sequence"/>
</dbReference>
<organism evidence="7 8">
    <name type="scientific">Macrostomum lignano</name>
    <dbReference type="NCBI Taxonomy" id="282301"/>
    <lineage>
        <taxon>Eukaryota</taxon>
        <taxon>Metazoa</taxon>
        <taxon>Spiralia</taxon>
        <taxon>Lophotrochozoa</taxon>
        <taxon>Platyhelminthes</taxon>
        <taxon>Rhabditophora</taxon>
        <taxon>Macrostomorpha</taxon>
        <taxon>Macrostomida</taxon>
        <taxon>Macrostomidae</taxon>
        <taxon>Macrostomum</taxon>
    </lineage>
</organism>
<dbReference type="InterPro" id="IPR032914">
    <property type="entry name" value="Vam6/VPS39/TRAP1"/>
</dbReference>
<evidence type="ECO:0000256" key="3">
    <source>
        <dbReference type="ARBA" id="ARBA00022490"/>
    </source>
</evidence>